<dbReference type="Proteomes" id="UP000250235">
    <property type="component" value="Unassembled WGS sequence"/>
</dbReference>
<gene>
    <name evidence="3" type="ORF">F511_20833</name>
</gene>
<reference evidence="3 4" key="1">
    <citation type="journal article" date="2015" name="Proc. Natl. Acad. Sci. U.S.A.">
        <title>The resurrection genome of Boea hygrometrica: A blueprint for survival of dehydration.</title>
        <authorList>
            <person name="Xiao L."/>
            <person name="Yang G."/>
            <person name="Zhang L."/>
            <person name="Yang X."/>
            <person name="Zhao S."/>
            <person name="Ji Z."/>
            <person name="Zhou Q."/>
            <person name="Hu M."/>
            <person name="Wang Y."/>
            <person name="Chen M."/>
            <person name="Xu Y."/>
            <person name="Jin H."/>
            <person name="Xiao X."/>
            <person name="Hu G."/>
            <person name="Bao F."/>
            <person name="Hu Y."/>
            <person name="Wan P."/>
            <person name="Li L."/>
            <person name="Deng X."/>
            <person name="Kuang T."/>
            <person name="Xiang C."/>
            <person name="Zhu J.K."/>
            <person name="Oliver M.J."/>
            <person name="He Y."/>
        </authorList>
    </citation>
    <scope>NUCLEOTIDE SEQUENCE [LARGE SCALE GENOMIC DNA]</scope>
    <source>
        <strain evidence="4">cv. XS01</strain>
    </source>
</reference>
<dbReference type="EMBL" id="KQ998099">
    <property type="protein sequence ID" value="KZV43571.1"/>
    <property type="molecule type" value="Genomic_DNA"/>
</dbReference>
<organism evidence="3 4">
    <name type="scientific">Dorcoceras hygrometricum</name>
    <dbReference type="NCBI Taxonomy" id="472368"/>
    <lineage>
        <taxon>Eukaryota</taxon>
        <taxon>Viridiplantae</taxon>
        <taxon>Streptophyta</taxon>
        <taxon>Embryophyta</taxon>
        <taxon>Tracheophyta</taxon>
        <taxon>Spermatophyta</taxon>
        <taxon>Magnoliopsida</taxon>
        <taxon>eudicotyledons</taxon>
        <taxon>Gunneridae</taxon>
        <taxon>Pentapetalae</taxon>
        <taxon>asterids</taxon>
        <taxon>lamiids</taxon>
        <taxon>Lamiales</taxon>
        <taxon>Gesneriaceae</taxon>
        <taxon>Didymocarpoideae</taxon>
        <taxon>Trichosporeae</taxon>
        <taxon>Loxocarpinae</taxon>
        <taxon>Dorcoceras</taxon>
    </lineage>
</organism>
<dbReference type="AlphaFoldDB" id="A0A2Z7CCW7"/>
<name>A0A2Z7CCW7_9LAMI</name>
<evidence type="ECO:0000313" key="4">
    <source>
        <dbReference type="Proteomes" id="UP000250235"/>
    </source>
</evidence>
<accession>A0A2Z7CCW7</accession>
<evidence type="ECO:0000313" key="3">
    <source>
        <dbReference type="EMBL" id="KZV43571.1"/>
    </source>
</evidence>
<keyword evidence="2" id="KW-0732">Signal</keyword>
<proteinExistence type="predicted"/>
<sequence length="100" mass="10891">MSRTNLLLLLLAASALTIESIAYDSVISGHAPTPHYHLRQDMEKSNALKHKPIHPPAPSPSPKHMANEDQLVLAHKGHRSPAPSKPPKIAPSSSRTFGFF</sequence>
<evidence type="ECO:0000256" key="1">
    <source>
        <dbReference type="SAM" id="MobiDB-lite"/>
    </source>
</evidence>
<keyword evidence="4" id="KW-1185">Reference proteome</keyword>
<feature type="signal peptide" evidence="2">
    <location>
        <begin position="1"/>
        <end position="22"/>
    </location>
</feature>
<feature type="region of interest" description="Disordered" evidence="1">
    <location>
        <begin position="47"/>
        <end position="100"/>
    </location>
</feature>
<evidence type="ECO:0000256" key="2">
    <source>
        <dbReference type="SAM" id="SignalP"/>
    </source>
</evidence>
<feature type="chain" id="PRO_5016362045" evidence="2">
    <location>
        <begin position="23"/>
        <end position="100"/>
    </location>
</feature>
<protein>
    <submittedName>
        <fullName evidence="3">Uncharacterized protein</fullName>
    </submittedName>
</protein>